<dbReference type="Gene3D" id="1.10.3720.10">
    <property type="entry name" value="MetI-like"/>
    <property type="match status" value="1"/>
</dbReference>
<dbReference type="OrthoDB" id="9773683at2"/>
<proteinExistence type="inferred from homology"/>
<evidence type="ECO:0000256" key="7">
    <source>
        <dbReference type="RuleBase" id="RU363032"/>
    </source>
</evidence>
<dbReference type="PANTHER" id="PTHR43163">
    <property type="entry name" value="DIPEPTIDE TRANSPORT SYSTEM PERMEASE PROTEIN DPPB-RELATED"/>
    <property type="match status" value="1"/>
</dbReference>
<dbReference type="PANTHER" id="PTHR43163:SF6">
    <property type="entry name" value="DIPEPTIDE TRANSPORT SYSTEM PERMEASE PROTEIN DPPB-RELATED"/>
    <property type="match status" value="1"/>
</dbReference>
<evidence type="ECO:0000259" key="8">
    <source>
        <dbReference type="PROSITE" id="PS50928"/>
    </source>
</evidence>
<keyword evidence="4 7" id="KW-0812">Transmembrane</keyword>
<dbReference type="CDD" id="cd06261">
    <property type="entry name" value="TM_PBP2"/>
    <property type="match status" value="1"/>
</dbReference>
<evidence type="ECO:0000256" key="6">
    <source>
        <dbReference type="ARBA" id="ARBA00023136"/>
    </source>
</evidence>
<dbReference type="Proteomes" id="UP000198666">
    <property type="component" value="Unassembled WGS sequence"/>
</dbReference>
<feature type="transmembrane region" description="Helical" evidence="7">
    <location>
        <begin position="229"/>
        <end position="254"/>
    </location>
</feature>
<evidence type="ECO:0000256" key="4">
    <source>
        <dbReference type="ARBA" id="ARBA00022692"/>
    </source>
</evidence>
<protein>
    <submittedName>
        <fullName evidence="9">Peptide/nickel transport system permease protein</fullName>
    </submittedName>
</protein>
<feature type="transmembrane region" description="Helical" evidence="7">
    <location>
        <begin position="7"/>
        <end position="29"/>
    </location>
</feature>
<evidence type="ECO:0000313" key="10">
    <source>
        <dbReference type="Proteomes" id="UP000198666"/>
    </source>
</evidence>
<keyword evidence="6 7" id="KW-0472">Membrane</keyword>
<dbReference type="InterPro" id="IPR045621">
    <property type="entry name" value="BPD_transp_1_N"/>
</dbReference>
<keyword evidence="10" id="KW-1185">Reference proteome</keyword>
<name>A0A1G6TB90_9BACI</name>
<dbReference type="EMBL" id="FMZB01000008">
    <property type="protein sequence ID" value="SDD25806.1"/>
    <property type="molecule type" value="Genomic_DNA"/>
</dbReference>
<dbReference type="RefSeq" id="WP_093727936.1">
    <property type="nucleotide sequence ID" value="NZ_FMZB01000008.1"/>
</dbReference>
<feature type="transmembrane region" description="Helical" evidence="7">
    <location>
        <begin position="135"/>
        <end position="162"/>
    </location>
</feature>
<keyword evidence="5 7" id="KW-1133">Transmembrane helix</keyword>
<comment type="subcellular location">
    <subcellularLocation>
        <location evidence="1 7">Cell membrane</location>
        <topology evidence="1 7">Multi-pass membrane protein</topology>
    </subcellularLocation>
</comment>
<dbReference type="PROSITE" id="PS50928">
    <property type="entry name" value="ABC_TM1"/>
    <property type="match status" value="1"/>
</dbReference>
<evidence type="ECO:0000256" key="2">
    <source>
        <dbReference type="ARBA" id="ARBA00022448"/>
    </source>
</evidence>
<dbReference type="GO" id="GO:0005886">
    <property type="term" value="C:plasma membrane"/>
    <property type="evidence" value="ECO:0007669"/>
    <property type="project" value="UniProtKB-SubCell"/>
</dbReference>
<evidence type="ECO:0000313" key="9">
    <source>
        <dbReference type="EMBL" id="SDD25806.1"/>
    </source>
</evidence>
<evidence type="ECO:0000256" key="1">
    <source>
        <dbReference type="ARBA" id="ARBA00004651"/>
    </source>
</evidence>
<dbReference type="Pfam" id="PF00528">
    <property type="entry name" value="BPD_transp_1"/>
    <property type="match status" value="1"/>
</dbReference>
<reference evidence="10" key="1">
    <citation type="submission" date="2016-10" db="EMBL/GenBank/DDBJ databases">
        <authorList>
            <person name="Varghese N."/>
            <person name="Submissions S."/>
        </authorList>
    </citation>
    <scope>NUCLEOTIDE SEQUENCE [LARGE SCALE GENOMIC DNA]</scope>
    <source>
        <strain evidence="10">DSM 21620</strain>
    </source>
</reference>
<dbReference type="SUPFAM" id="SSF161098">
    <property type="entry name" value="MetI-like"/>
    <property type="match status" value="1"/>
</dbReference>
<dbReference type="AlphaFoldDB" id="A0A1G6TB90"/>
<organism evidence="9 10">
    <name type="scientific">Terribacillus halophilus</name>
    <dbReference type="NCBI Taxonomy" id="361279"/>
    <lineage>
        <taxon>Bacteria</taxon>
        <taxon>Bacillati</taxon>
        <taxon>Bacillota</taxon>
        <taxon>Bacilli</taxon>
        <taxon>Bacillales</taxon>
        <taxon>Bacillaceae</taxon>
        <taxon>Terribacillus</taxon>
    </lineage>
</organism>
<evidence type="ECO:0000256" key="5">
    <source>
        <dbReference type="ARBA" id="ARBA00022989"/>
    </source>
</evidence>
<dbReference type="STRING" id="361279.SAMN05421663_108104"/>
<evidence type="ECO:0000256" key="3">
    <source>
        <dbReference type="ARBA" id="ARBA00022475"/>
    </source>
</evidence>
<dbReference type="Pfam" id="PF19300">
    <property type="entry name" value="BPD_transp_1_N"/>
    <property type="match status" value="1"/>
</dbReference>
<dbReference type="InterPro" id="IPR035906">
    <property type="entry name" value="MetI-like_sf"/>
</dbReference>
<gene>
    <name evidence="9" type="ORF">SAMN05421663_108104</name>
</gene>
<feature type="transmembrane region" description="Helical" evidence="7">
    <location>
        <begin position="174"/>
        <end position="193"/>
    </location>
</feature>
<feature type="transmembrane region" description="Helical" evidence="7">
    <location>
        <begin position="100"/>
        <end position="123"/>
    </location>
</feature>
<comment type="similarity">
    <text evidence="7">Belongs to the binding-protein-dependent transport system permease family.</text>
</comment>
<keyword evidence="3" id="KW-1003">Cell membrane</keyword>
<feature type="transmembrane region" description="Helical" evidence="7">
    <location>
        <begin position="274"/>
        <end position="293"/>
    </location>
</feature>
<feature type="domain" description="ABC transmembrane type-1" evidence="8">
    <location>
        <begin position="96"/>
        <end position="297"/>
    </location>
</feature>
<accession>A0A1G6TB90</accession>
<dbReference type="GO" id="GO:0055085">
    <property type="term" value="P:transmembrane transport"/>
    <property type="evidence" value="ECO:0007669"/>
    <property type="project" value="InterPro"/>
</dbReference>
<dbReference type="InterPro" id="IPR000515">
    <property type="entry name" value="MetI-like"/>
</dbReference>
<sequence>MLYILSRLGMAIGVIWGSITLVFFIVNVLPGDVATLLAGDDVPTETETIHQLREELGLDRPLLVQYMDYIAGLFQGDLGTSYANSEPVLDRLLDNLGPTLALTLSSMFVAVILGLILGILSAVYQNKLLDGIIRVLSLIGVSTPNFWIGILLIWIFSVQLHLLPSIGNGSFEQLILPSIGLGITGAGVITRLIRNSILEASNEPFIRSLRGKGIGQRAILLKHILRHALIPAVTMLGMIFGEMLAGSVVTETVFSRQGLGRLIVDAIDQKDIPIIQGSILFTAVFYVCINMLVDISYRFIDPRIRLNEK</sequence>
<keyword evidence="2 7" id="KW-0813">Transport</keyword>